<feature type="repeat" description="TPR" evidence="3">
    <location>
        <begin position="649"/>
        <end position="682"/>
    </location>
</feature>
<comment type="caution">
    <text evidence="5">The sequence shown here is derived from an EMBL/GenBank/DDBJ whole genome shotgun (WGS) entry which is preliminary data.</text>
</comment>
<evidence type="ECO:0000256" key="4">
    <source>
        <dbReference type="SAM" id="MobiDB-lite"/>
    </source>
</evidence>
<feature type="compositionally biased region" description="Acidic residues" evidence="4">
    <location>
        <begin position="437"/>
        <end position="446"/>
    </location>
</feature>
<feature type="region of interest" description="Disordered" evidence="4">
    <location>
        <begin position="437"/>
        <end position="462"/>
    </location>
</feature>
<feature type="compositionally biased region" description="Acidic residues" evidence="4">
    <location>
        <begin position="614"/>
        <end position="627"/>
    </location>
</feature>
<dbReference type="Pfam" id="PF13432">
    <property type="entry name" value="TPR_16"/>
    <property type="match status" value="3"/>
</dbReference>
<proteinExistence type="predicted"/>
<evidence type="ECO:0000256" key="1">
    <source>
        <dbReference type="ARBA" id="ARBA00022737"/>
    </source>
</evidence>
<protein>
    <submittedName>
        <fullName evidence="5">Tetratricopeptide repeat protein</fullName>
    </submittedName>
</protein>
<feature type="compositionally biased region" description="Acidic residues" evidence="4">
    <location>
        <begin position="379"/>
        <end position="393"/>
    </location>
</feature>
<dbReference type="InterPro" id="IPR051012">
    <property type="entry name" value="CellSynth/LPSAsmb/PSIAsmb"/>
</dbReference>
<name>A0A5D3WPG5_9BACT</name>
<feature type="region of interest" description="Disordered" evidence="4">
    <location>
        <begin position="479"/>
        <end position="507"/>
    </location>
</feature>
<evidence type="ECO:0000256" key="3">
    <source>
        <dbReference type="PROSITE-ProRule" id="PRU00339"/>
    </source>
</evidence>
<dbReference type="InterPro" id="IPR019734">
    <property type="entry name" value="TPR_rpt"/>
</dbReference>
<feature type="region of interest" description="Disordered" evidence="4">
    <location>
        <begin position="371"/>
        <end position="414"/>
    </location>
</feature>
<keyword evidence="2 3" id="KW-0802">TPR repeat</keyword>
<gene>
    <name evidence="5" type="ORF">EDC39_101257</name>
</gene>
<dbReference type="PROSITE" id="PS50005">
    <property type="entry name" value="TPR"/>
    <property type="match status" value="2"/>
</dbReference>
<reference evidence="5 6" key="1">
    <citation type="submission" date="2019-07" db="EMBL/GenBank/DDBJ databases">
        <title>Genomic Encyclopedia of Type Strains, Phase IV (KMG-IV): sequencing the most valuable type-strain genomes for metagenomic binning, comparative biology and taxonomic classification.</title>
        <authorList>
            <person name="Goeker M."/>
        </authorList>
    </citation>
    <scope>NUCLEOTIDE SEQUENCE [LARGE SCALE GENOMIC DNA]</scope>
    <source>
        <strain evidence="5 6">SS015</strain>
    </source>
</reference>
<feature type="repeat" description="TPR" evidence="3">
    <location>
        <begin position="214"/>
        <end position="247"/>
    </location>
</feature>
<dbReference type="AlphaFoldDB" id="A0A5D3WPG5"/>
<dbReference type="InterPro" id="IPR011990">
    <property type="entry name" value="TPR-like_helical_dom_sf"/>
</dbReference>
<evidence type="ECO:0000256" key="2">
    <source>
        <dbReference type="ARBA" id="ARBA00022803"/>
    </source>
</evidence>
<feature type="compositionally biased region" description="Low complexity" evidence="4">
    <location>
        <begin position="447"/>
        <end position="457"/>
    </location>
</feature>
<dbReference type="RefSeq" id="WP_187426586.1">
    <property type="nucleotide sequence ID" value="NZ_VNIB01000001.1"/>
</dbReference>
<sequence length="790" mass="87361">MTKAIRDYQKIVEIDPKDIRNRQKLAELLSRAKLTEEALQEYEAVAKYYAENGFYLKAIAVYKQMQRLDPAQVRIYYRLAELNEKQGLIGNALAEYKSLVSYYEQNQMPSEAINVLQKMKDLEPENLNVLVKIAEAYARTGMKDKSREEFLEVVSRLREKGEYPKILKLCELLLPFFPEDPEALAARAEALIRTGDHAGAIEILQRVTAGSPELPYFKLLAEGYRQAQDYDREGEVWQRVLELDPEDLEHRLARIRACIDGGRYEAALDELEEWKDNFVQADMTGQVKSCYERLHEVLPEDERIARTLRAIYEMTGEGDKLFELMADSEQTEGSATFGADLEILEDEPVDEALADLEELAADELEEIGESAGVDAGGGADDEPAESPESDETSGEAGLQTSEGEGSVPDGDAAGERIADAEPAGEADEVPLEFLEEVAEEEPEEAESAAAESFSLDDLAADGEEIELELELELELDLDDEPEAVASPPMADAAENADAGLQSATGADEDAEALVEAGVGEEEGGDVAEIAGEQSFADETVRSEPAVEGEPELVVEPDEEFDPAAMLEEAAFYLQQKLFDEAEKLCRSILETDPENAAARARLDEIGAARRAAEEPEAAAESEPEESFDWDDALKEILGDSIGTIDAEDAESHYNLGIAYKEMGLMDDAIKEFDTAMGHPSRRLSSLALKALCLVEKGDYPAAEQTLSFGLACPDLNREERLNLLFEMGQLKEQVGSYEEALDWFLKVADEDHFYRDVGIKIRGLRQRLGLPDKGLEENAGVGRRGKVTYL</sequence>
<dbReference type="Proteomes" id="UP000324159">
    <property type="component" value="Unassembled WGS sequence"/>
</dbReference>
<dbReference type="Pfam" id="PF13181">
    <property type="entry name" value="TPR_8"/>
    <property type="match status" value="1"/>
</dbReference>
<keyword evidence="1" id="KW-0677">Repeat</keyword>
<organism evidence="5 6">
    <name type="scientific">Geothermobacter ehrlichii</name>
    <dbReference type="NCBI Taxonomy" id="213224"/>
    <lineage>
        <taxon>Bacteria</taxon>
        <taxon>Pseudomonadati</taxon>
        <taxon>Thermodesulfobacteriota</taxon>
        <taxon>Desulfuromonadia</taxon>
        <taxon>Desulfuromonadales</taxon>
        <taxon>Geothermobacteraceae</taxon>
        <taxon>Geothermobacter</taxon>
    </lineage>
</organism>
<evidence type="ECO:0000313" key="6">
    <source>
        <dbReference type="Proteomes" id="UP000324159"/>
    </source>
</evidence>
<feature type="region of interest" description="Disordered" evidence="4">
    <location>
        <begin position="608"/>
        <end position="627"/>
    </location>
</feature>
<dbReference type="SMART" id="SM00028">
    <property type="entry name" value="TPR"/>
    <property type="match status" value="7"/>
</dbReference>
<accession>A0A5D3WPG5</accession>
<dbReference type="PANTHER" id="PTHR45586:SF1">
    <property type="entry name" value="LIPOPOLYSACCHARIDE ASSEMBLY PROTEIN B"/>
    <property type="match status" value="1"/>
</dbReference>
<dbReference type="PANTHER" id="PTHR45586">
    <property type="entry name" value="TPR REPEAT-CONTAINING PROTEIN PA4667"/>
    <property type="match status" value="1"/>
</dbReference>
<dbReference type="Gene3D" id="1.25.40.10">
    <property type="entry name" value="Tetratricopeptide repeat domain"/>
    <property type="match status" value="4"/>
</dbReference>
<keyword evidence="6" id="KW-1185">Reference proteome</keyword>
<evidence type="ECO:0000313" key="5">
    <source>
        <dbReference type="EMBL" id="TYP00097.1"/>
    </source>
</evidence>
<dbReference type="SUPFAM" id="SSF48452">
    <property type="entry name" value="TPR-like"/>
    <property type="match status" value="2"/>
</dbReference>
<dbReference type="EMBL" id="VNIB01000001">
    <property type="protein sequence ID" value="TYP00097.1"/>
    <property type="molecule type" value="Genomic_DNA"/>
</dbReference>